<evidence type="ECO:0000313" key="1">
    <source>
        <dbReference type="EMBL" id="SVC28876.1"/>
    </source>
</evidence>
<reference evidence="1" key="1">
    <citation type="submission" date="2018-05" db="EMBL/GenBank/DDBJ databases">
        <authorList>
            <person name="Lanie J.A."/>
            <person name="Ng W.-L."/>
            <person name="Kazmierczak K.M."/>
            <person name="Andrzejewski T.M."/>
            <person name="Davidsen T.M."/>
            <person name="Wayne K.J."/>
            <person name="Tettelin H."/>
            <person name="Glass J.I."/>
            <person name="Rusch D."/>
            <person name="Podicherti R."/>
            <person name="Tsui H.-C.T."/>
            <person name="Winkler M.E."/>
        </authorList>
    </citation>
    <scope>NUCLEOTIDE SEQUENCE</scope>
</reference>
<feature type="non-terminal residue" evidence="1">
    <location>
        <position position="51"/>
    </location>
</feature>
<gene>
    <name evidence="1" type="ORF">METZ01_LOCUS281730</name>
</gene>
<dbReference type="EMBL" id="UINC01083299">
    <property type="protein sequence ID" value="SVC28876.1"/>
    <property type="molecule type" value="Genomic_DNA"/>
</dbReference>
<feature type="non-terminal residue" evidence="1">
    <location>
        <position position="1"/>
    </location>
</feature>
<sequence>VSVFLGEYQVLELGQVTSKEAQDLARHSTLDLTMNVYGRVRDERLSAAIER</sequence>
<accession>A0A382KWS5</accession>
<organism evidence="1">
    <name type="scientific">marine metagenome</name>
    <dbReference type="NCBI Taxonomy" id="408172"/>
    <lineage>
        <taxon>unclassified sequences</taxon>
        <taxon>metagenomes</taxon>
        <taxon>ecological metagenomes</taxon>
    </lineage>
</organism>
<protein>
    <submittedName>
        <fullName evidence="1">Uncharacterized protein</fullName>
    </submittedName>
</protein>
<name>A0A382KWS5_9ZZZZ</name>
<proteinExistence type="predicted"/>
<dbReference type="AlphaFoldDB" id="A0A382KWS5"/>